<dbReference type="Proteomes" id="UP000274772">
    <property type="component" value="Chromosome"/>
</dbReference>
<dbReference type="InterPro" id="IPR000836">
    <property type="entry name" value="PRTase_dom"/>
</dbReference>
<comment type="similarity">
    <text evidence="1">Belongs to the ComF/GntX family.</text>
</comment>
<evidence type="ECO:0000313" key="2">
    <source>
        <dbReference type="EMBL" id="BBD93177.1"/>
    </source>
</evidence>
<accession>A0ABM7FR44</accession>
<dbReference type="GeneID" id="58051858"/>
<dbReference type="PANTHER" id="PTHR47505">
    <property type="entry name" value="DNA UTILIZATION PROTEIN YHGH"/>
    <property type="match status" value="1"/>
</dbReference>
<keyword evidence="3" id="KW-1185">Reference proteome</keyword>
<gene>
    <name evidence="2" type="ORF">JMUB590_2123</name>
</gene>
<evidence type="ECO:0000313" key="3">
    <source>
        <dbReference type="Proteomes" id="UP000274772"/>
    </source>
</evidence>
<name>A0ABM7FR44_9STAP</name>
<protein>
    <submittedName>
        <fullName evidence="2">ComF operon protein 3 homologue</fullName>
    </submittedName>
</protein>
<dbReference type="InterPro" id="IPR029057">
    <property type="entry name" value="PRTase-like"/>
</dbReference>
<organism evidence="2 3">
    <name type="scientific">Staphylococcus caprae</name>
    <dbReference type="NCBI Taxonomy" id="29380"/>
    <lineage>
        <taxon>Bacteria</taxon>
        <taxon>Bacillati</taxon>
        <taxon>Bacillota</taxon>
        <taxon>Bacilli</taxon>
        <taxon>Bacillales</taxon>
        <taxon>Staphylococcaceae</taxon>
        <taxon>Staphylococcus</taxon>
    </lineage>
</organism>
<evidence type="ECO:0000256" key="1">
    <source>
        <dbReference type="ARBA" id="ARBA00008007"/>
    </source>
</evidence>
<dbReference type="Gene3D" id="3.40.50.2020">
    <property type="match status" value="1"/>
</dbReference>
<dbReference type="CDD" id="cd06223">
    <property type="entry name" value="PRTases_typeI"/>
    <property type="match status" value="1"/>
</dbReference>
<reference evidence="2 3" key="1">
    <citation type="submission" date="2018-05" db="EMBL/GenBank/DDBJ databases">
        <title>Complete genome sequencing of three human clinical isolates of Staphylococcus caprae reveals virulence factors similar to those of S. epidermidis and S. capitis.</title>
        <authorList>
            <person name="Watanabe S."/>
            <person name="Cui L."/>
        </authorList>
    </citation>
    <scope>NUCLEOTIDE SEQUENCE [LARGE SCALE GENOMIC DNA]</scope>
    <source>
        <strain evidence="2 3">JMUB590</strain>
    </source>
</reference>
<dbReference type="InterPro" id="IPR051910">
    <property type="entry name" value="ComF/GntX_DNA_util-trans"/>
</dbReference>
<dbReference type="RefSeq" id="WP_037541187.1">
    <property type="nucleotide sequence ID" value="NZ_AP018585.1"/>
</dbReference>
<proteinExistence type="inferred from homology"/>
<dbReference type="PANTHER" id="PTHR47505:SF1">
    <property type="entry name" value="DNA UTILIZATION PROTEIN YHGH"/>
    <property type="match status" value="1"/>
</dbReference>
<sequence length="226" mass="26720">MSRCLQCMNPIHDVLHIYNFFKPPRQFCEECEKKWAAIKLFNDDEERCARCLNLKKTDTQVCLDCQFLENDFRLMEQLYCDYKYQGIMKETIHQYKFMRDYELSKVLAQKLKLPRTDYDMIVPIPSPYERDVERTYNPVATVLDKMGVKYVNILGTNLRPKQSKLGKLERAKAMNPFYIKDEKMDLSDKVILLIDDIYTTGLTIHHAGCKLSALNVRKFKVFAFAR</sequence>
<dbReference type="SUPFAM" id="SSF53271">
    <property type="entry name" value="PRTase-like"/>
    <property type="match status" value="1"/>
</dbReference>
<dbReference type="EMBL" id="AP018586">
    <property type="protein sequence ID" value="BBD93177.1"/>
    <property type="molecule type" value="Genomic_DNA"/>
</dbReference>